<evidence type="ECO:0000313" key="1">
    <source>
        <dbReference type="EMBL" id="KAA6361559.1"/>
    </source>
</evidence>
<organism evidence="1 2">
    <name type="scientific">Streblomastix strix</name>
    <dbReference type="NCBI Taxonomy" id="222440"/>
    <lineage>
        <taxon>Eukaryota</taxon>
        <taxon>Metamonada</taxon>
        <taxon>Preaxostyla</taxon>
        <taxon>Oxymonadida</taxon>
        <taxon>Streblomastigidae</taxon>
        <taxon>Streblomastix</taxon>
    </lineage>
</organism>
<dbReference type="Proteomes" id="UP000324800">
    <property type="component" value="Unassembled WGS sequence"/>
</dbReference>
<reference evidence="1 2" key="1">
    <citation type="submission" date="2019-03" db="EMBL/GenBank/DDBJ databases">
        <title>Single cell metagenomics reveals metabolic interactions within the superorganism composed of flagellate Streblomastix strix and complex community of Bacteroidetes bacteria on its surface.</title>
        <authorList>
            <person name="Treitli S.C."/>
            <person name="Kolisko M."/>
            <person name="Husnik F."/>
            <person name="Keeling P."/>
            <person name="Hampl V."/>
        </authorList>
    </citation>
    <scope>NUCLEOTIDE SEQUENCE [LARGE SCALE GENOMIC DNA]</scope>
    <source>
        <strain evidence="1">ST1C</strain>
    </source>
</reference>
<evidence type="ECO:0000313" key="2">
    <source>
        <dbReference type="Proteomes" id="UP000324800"/>
    </source>
</evidence>
<accession>A0A5J4TUL9</accession>
<gene>
    <name evidence="1" type="ORF">EZS28_042914</name>
</gene>
<dbReference type="EMBL" id="SNRW01025377">
    <property type="protein sequence ID" value="KAA6361559.1"/>
    <property type="molecule type" value="Genomic_DNA"/>
</dbReference>
<feature type="non-terminal residue" evidence="1">
    <location>
        <position position="10"/>
    </location>
</feature>
<protein>
    <submittedName>
        <fullName evidence="1">Uncharacterized protein</fullName>
    </submittedName>
</protein>
<comment type="caution">
    <text evidence="1">The sequence shown here is derived from an EMBL/GenBank/DDBJ whole genome shotgun (WGS) entry which is preliminary data.</text>
</comment>
<name>A0A5J4TUL9_9EUKA</name>
<proteinExistence type="predicted"/>
<sequence length="10" mass="1241">MQTLVEKTYE</sequence>